<dbReference type="Proteomes" id="UP000479531">
    <property type="component" value="Unassembled WGS sequence"/>
</dbReference>
<protein>
    <submittedName>
        <fullName evidence="1">Uncharacterized protein</fullName>
    </submittedName>
</protein>
<evidence type="ECO:0000313" key="2">
    <source>
        <dbReference type="Proteomes" id="UP000479531"/>
    </source>
</evidence>
<evidence type="ECO:0000313" key="1">
    <source>
        <dbReference type="EMBL" id="MVQ47534.1"/>
    </source>
</evidence>
<organism evidence="1 2">
    <name type="scientific">Roseburia intestinalis</name>
    <dbReference type="NCBI Taxonomy" id="166486"/>
    <lineage>
        <taxon>Bacteria</taxon>
        <taxon>Bacillati</taxon>
        <taxon>Bacillota</taxon>
        <taxon>Clostridia</taxon>
        <taxon>Lachnospirales</taxon>
        <taxon>Lachnospiraceae</taxon>
        <taxon>Roseburia</taxon>
    </lineage>
</organism>
<dbReference type="EMBL" id="WGGT01000059">
    <property type="protein sequence ID" value="MVQ47534.1"/>
    <property type="molecule type" value="Genomic_DNA"/>
</dbReference>
<sequence length="94" mass="10582">MDSYVEVKNLNGTSGRVPNGATTWKEFWENETGRKFGMCSCKDCTSRAEVGAHVQKSDSTDHKWYIVPLCKADNNKASWEHFEVKAADLVPVNE</sequence>
<accession>A0A6L6XK33</accession>
<dbReference type="RefSeq" id="WP_157351186.1">
    <property type="nucleotide sequence ID" value="NZ_WGGT01000059.1"/>
</dbReference>
<comment type="caution">
    <text evidence="1">The sequence shown here is derived from an EMBL/GenBank/DDBJ whole genome shotgun (WGS) entry which is preliminary data.</text>
</comment>
<gene>
    <name evidence="1" type="ORF">GCK47_18180</name>
</gene>
<proteinExistence type="predicted"/>
<reference evidence="1 2" key="1">
    <citation type="submission" date="2019-10" db="EMBL/GenBank/DDBJ databases">
        <title>Roseburia spp. ameliorate alcoholic fatty liver via restoration of gut barrier function.</title>
        <authorList>
            <person name="Seo B."/>
            <person name="Ko G."/>
        </authorList>
    </citation>
    <scope>NUCLEOTIDE SEQUENCE [LARGE SCALE GENOMIC DNA]</scope>
    <source>
        <strain evidence="1 2">SNUG30017</strain>
    </source>
</reference>
<dbReference type="AlphaFoldDB" id="A0A6L6XK33"/>
<name>A0A6L6XK33_9FIRM</name>